<reference evidence="8" key="1">
    <citation type="submission" date="2016-06" db="EMBL/GenBank/DDBJ databases">
        <authorList>
            <person name="Varghese N."/>
            <person name="Submissions Spin"/>
        </authorList>
    </citation>
    <scope>NUCLEOTIDE SEQUENCE [LARGE SCALE GENOMIC DNA]</scope>
    <source>
        <strain evidence="8">DSM 44815</strain>
    </source>
</reference>
<feature type="transmembrane region" description="Helical" evidence="6">
    <location>
        <begin position="351"/>
        <end position="372"/>
    </location>
</feature>
<evidence type="ECO:0000256" key="3">
    <source>
        <dbReference type="ARBA" id="ARBA00022692"/>
    </source>
</evidence>
<dbReference type="OrthoDB" id="4202875at2"/>
<dbReference type="InterPro" id="IPR036259">
    <property type="entry name" value="MFS_trans_sf"/>
</dbReference>
<keyword evidence="3 6" id="KW-0812">Transmembrane</keyword>
<keyword evidence="4 6" id="KW-1133">Transmembrane helix</keyword>
<feature type="transmembrane region" description="Helical" evidence="6">
    <location>
        <begin position="260"/>
        <end position="281"/>
    </location>
</feature>
<feature type="transmembrane region" description="Helical" evidence="6">
    <location>
        <begin position="88"/>
        <end position="110"/>
    </location>
</feature>
<dbReference type="RefSeq" id="WP_091659778.1">
    <property type="nucleotide sequence ID" value="NZ_LT594323.1"/>
</dbReference>
<accession>A0A1A8ZBI0</accession>
<evidence type="ECO:0000256" key="4">
    <source>
        <dbReference type="ARBA" id="ARBA00022989"/>
    </source>
</evidence>
<feature type="transmembrane region" description="Helical" evidence="6">
    <location>
        <begin position="378"/>
        <end position="400"/>
    </location>
</feature>
<dbReference type="AlphaFoldDB" id="A0A1A8ZBI0"/>
<feature type="transmembrane region" description="Helical" evidence="6">
    <location>
        <begin position="178"/>
        <end position="200"/>
    </location>
</feature>
<dbReference type="PATRIC" id="fig|261654.4.peg.1550"/>
<dbReference type="InterPro" id="IPR011701">
    <property type="entry name" value="MFS"/>
</dbReference>
<dbReference type="Pfam" id="PF07690">
    <property type="entry name" value="MFS_1"/>
    <property type="match status" value="1"/>
</dbReference>
<evidence type="ECO:0000256" key="5">
    <source>
        <dbReference type="ARBA" id="ARBA00023136"/>
    </source>
</evidence>
<feature type="transmembrane region" description="Helical" evidence="6">
    <location>
        <begin position="149"/>
        <end position="172"/>
    </location>
</feature>
<keyword evidence="8" id="KW-1185">Reference proteome</keyword>
<evidence type="ECO:0000313" key="8">
    <source>
        <dbReference type="Proteomes" id="UP000199385"/>
    </source>
</evidence>
<feature type="transmembrane region" description="Helical" evidence="6">
    <location>
        <begin position="317"/>
        <end position="339"/>
    </location>
</feature>
<dbReference type="GO" id="GO:0005886">
    <property type="term" value="C:plasma membrane"/>
    <property type="evidence" value="ECO:0007669"/>
    <property type="project" value="UniProtKB-SubCell"/>
</dbReference>
<dbReference type="EMBL" id="LT594323">
    <property type="protein sequence ID" value="SBT41158.1"/>
    <property type="molecule type" value="Genomic_DNA"/>
</dbReference>
<name>A0A1A8ZBI0_9ACTN</name>
<proteinExistence type="predicted"/>
<dbReference type="SUPFAM" id="SSF103473">
    <property type="entry name" value="MFS general substrate transporter"/>
    <property type="match status" value="1"/>
</dbReference>
<dbReference type="Proteomes" id="UP000199385">
    <property type="component" value="Chromosome I"/>
</dbReference>
<feature type="transmembrane region" description="Helical" evidence="6">
    <location>
        <begin position="230"/>
        <end position="254"/>
    </location>
</feature>
<feature type="transmembrane region" description="Helical" evidence="6">
    <location>
        <begin position="293"/>
        <end position="311"/>
    </location>
</feature>
<evidence type="ECO:0000313" key="7">
    <source>
        <dbReference type="EMBL" id="SBT41158.1"/>
    </source>
</evidence>
<evidence type="ECO:0000256" key="1">
    <source>
        <dbReference type="ARBA" id="ARBA00004651"/>
    </source>
</evidence>
<keyword evidence="5 6" id="KW-0472">Membrane</keyword>
<feature type="transmembrane region" description="Helical" evidence="6">
    <location>
        <begin position="55"/>
        <end position="76"/>
    </location>
</feature>
<organism evidence="7 8">
    <name type="scientific">Micromonospora auratinigra</name>
    <dbReference type="NCBI Taxonomy" id="261654"/>
    <lineage>
        <taxon>Bacteria</taxon>
        <taxon>Bacillati</taxon>
        <taxon>Actinomycetota</taxon>
        <taxon>Actinomycetes</taxon>
        <taxon>Micromonosporales</taxon>
        <taxon>Micromonosporaceae</taxon>
        <taxon>Micromonospora</taxon>
    </lineage>
</organism>
<dbReference type="STRING" id="261654.GA0070611_1522"/>
<dbReference type="Gene3D" id="1.20.1250.20">
    <property type="entry name" value="MFS general substrate transporter like domains"/>
    <property type="match status" value="2"/>
</dbReference>
<sequence>MVAEAVVRSDGPGPATDPGRAVLARYTATAVLVRLADEGARVALVLLAVEHTGGAGYGGLLVAALMVPHVVAGPVVGMIADTVRRRRLFYCLALLGFAAALLGAALSAAASRALTVVLVLLAGCLAPVMLGGLTGLLRDLAPRRLDTAFGLDATSYNLAGIAGPAIAAVVAGRCGATVATAVLTGLVALGALVLCTLPVADRPVSARHPAARPRPTAAVPLLWRRPRLGAVTLASSVGYLGVGALPVVAVLLAARLHDTAYTGWLLTASSLGGLAGSLWYARFPVRAHPPERVVTVVLALMAVPFALVAFASSPVLALALFVLVGLLNGPLFCAVLAVRDREAPPGVRTQVMTLGAGLKTTAAAAGAVLAGAATGLGAGPLLLGVAACQVLGAAGGAVLLRRAGRQPGAGPSSPGRDGAR</sequence>
<keyword evidence="2" id="KW-1003">Cell membrane</keyword>
<gene>
    <name evidence="7" type="ORF">GA0070611_1522</name>
</gene>
<dbReference type="PANTHER" id="PTHR23513">
    <property type="entry name" value="INTEGRAL MEMBRANE EFFLUX PROTEIN-RELATED"/>
    <property type="match status" value="1"/>
</dbReference>
<evidence type="ECO:0000256" key="6">
    <source>
        <dbReference type="SAM" id="Phobius"/>
    </source>
</evidence>
<evidence type="ECO:0000256" key="2">
    <source>
        <dbReference type="ARBA" id="ARBA00022475"/>
    </source>
</evidence>
<protein>
    <submittedName>
        <fullName evidence="7">Predicted arabinose efflux permease, MFS family</fullName>
    </submittedName>
</protein>
<feature type="transmembrane region" description="Helical" evidence="6">
    <location>
        <begin position="116"/>
        <end position="137"/>
    </location>
</feature>
<comment type="subcellular location">
    <subcellularLocation>
        <location evidence="1">Cell membrane</location>
        <topology evidence="1">Multi-pass membrane protein</topology>
    </subcellularLocation>
</comment>
<dbReference type="PANTHER" id="PTHR23513:SF11">
    <property type="entry name" value="STAPHYLOFERRIN A TRANSPORTER"/>
    <property type="match status" value="1"/>
</dbReference>
<dbReference type="GO" id="GO:0022857">
    <property type="term" value="F:transmembrane transporter activity"/>
    <property type="evidence" value="ECO:0007669"/>
    <property type="project" value="InterPro"/>
</dbReference>